<evidence type="ECO:0000313" key="2">
    <source>
        <dbReference type="EMBL" id="KAK7834089.1"/>
    </source>
</evidence>
<accession>A0AAW0K6F7</accession>
<feature type="region of interest" description="Disordered" evidence="1">
    <location>
        <begin position="99"/>
        <end position="171"/>
    </location>
</feature>
<dbReference type="EMBL" id="PKMF04000394">
    <property type="protein sequence ID" value="KAK7834089.1"/>
    <property type="molecule type" value="Genomic_DNA"/>
</dbReference>
<sequence length="261" mass="29106">MAINCAKERWEHSNSSEQAVEEELDEDLSFCDLPVISNLTEEKEEEQSRKEDALAIDHQTQEEFDFPSRGGSLLRESEMCAADEVFFQGQILPLRLSVSSQSGSGGVKQESQNISRCTSSSESMDHNSTGGFTSNNSSRSSSTRSHNSTSSTSSNNTFRRNSKPIRVQNNFLTCPSPKPQIRISTTRQGTCTDETVSSNVVIIKSNSESATTTHAKKAEKLLELKMKKKQEEKQQGKQAMSRHRTYEWLKELSHATYPPGS</sequence>
<evidence type="ECO:0000313" key="3">
    <source>
        <dbReference type="Proteomes" id="UP000237347"/>
    </source>
</evidence>
<dbReference type="AlphaFoldDB" id="A0AAW0K6F7"/>
<feature type="compositionally biased region" description="Basic and acidic residues" evidence="1">
    <location>
        <begin position="46"/>
        <end position="61"/>
    </location>
</feature>
<organism evidence="2 3">
    <name type="scientific">Quercus suber</name>
    <name type="common">Cork oak</name>
    <dbReference type="NCBI Taxonomy" id="58331"/>
    <lineage>
        <taxon>Eukaryota</taxon>
        <taxon>Viridiplantae</taxon>
        <taxon>Streptophyta</taxon>
        <taxon>Embryophyta</taxon>
        <taxon>Tracheophyta</taxon>
        <taxon>Spermatophyta</taxon>
        <taxon>Magnoliopsida</taxon>
        <taxon>eudicotyledons</taxon>
        <taxon>Gunneridae</taxon>
        <taxon>Pentapetalae</taxon>
        <taxon>rosids</taxon>
        <taxon>fabids</taxon>
        <taxon>Fagales</taxon>
        <taxon>Fagaceae</taxon>
        <taxon>Quercus</taxon>
    </lineage>
</organism>
<feature type="region of interest" description="Disordered" evidence="1">
    <location>
        <begin position="40"/>
        <end position="71"/>
    </location>
</feature>
<protein>
    <submittedName>
        <fullName evidence="2">Uncharacterized protein</fullName>
    </submittedName>
</protein>
<feature type="region of interest" description="Disordered" evidence="1">
    <location>
        <begin position="1"/>
        <end position="25"/>
    </location>
</feature>
<evidence type="ECO:0000256" key="1">
    <source>
        <dbReference type="SAM" id="MobiDB-lite"/>
    </source>
</evidence>
<feature type="compositionally biased region" description="Polar residues" evidence="1">
    <location>
        <begin position="113"/>
        <end position="122"/>
    </location>
</feature>
<feature type="compositionally biased region" description="Low complexity" evidence="1">
    <location>
        <begin position="99"/>
        <end position="112"/>
    </location>
</feature>
<gene>
    <name evidence="2" type="ORF">CFP56_025074</name>
</gene>
<comment type="caution">
    <text evidence="2">The sequence shown here is derived from an EMBL/GenBank/DDBJ whole genome shotgun (WGS) entry which is preliminary data.</text>
</comment>
<feature type="compositionally biased region" description="Low complexity" evidence="1">
    <location>
        <begin position="126"/>
        <end position="159"/>
    </location>
</feature>
<proteinExistence type="predicted"/>
<reference evidence="2 3" key="1">
    <citation type="journal article" date="2018" name="Sci. Data">
        <title>The draft genome sequence of cork oak.</title>
        <authorList>
            <person name="Ramos A.M."/>
            <person name="Usie A."/>
            <person name="Barbosa P."/>
            <person name="Barros P.M."/>
            <person name="Capote T."/>
            <person name="Chaves I."/>
            <person name="Simoes F."/>
            <person name="Abreu I."/>
            <person name="Carrasquinho I."/>
            <person name="Faro C."/>
            <person name="Guimaraes J.B."/>
            <person name="Mendonca D."/>
            <person name="Nobrega F."/>
            <person name="Rodrigues L."/>
            <person name="Saibo N.J.M."/>
            <person name="Varela M.C."/>
            <person name="Egas C."/>
            <person name="Matos J."/>
            <person name="Miguel C.M."/>
            <person name="Oliveira M.M."/>
            <person name="Ricardo C.P."/>
            <person name="Goncalves S."/>
        </authorList>
    </citation>
    <scope>NUCLEOTIDE SEQUENCE [LARGE SCALE GENOMIC DNA]</scope>
    <source>
        <strain evidence="3">cv. HL8</strain>
    </source>
</reference>
<dbReference type="PANTHER" id="PTHR33922:SF2">
    <property type="entry name" value="OS07G0589600 PROTEIN"/>
    <property type="match status" value="1"/>
</dbReference>
<feature type="compositionally biased region" description="Basic and acidic residues" evidence="1">
    <location>
        <begin position="1"/>
        <end position="14"/>
    </location>
</feature>
<dbReference type="Proteomes" id="UP000237347">
    <property type="component" value="Unassembled WGS sequence"/>
</dbReference>
<keyword evidence="3" id="KW-1185">Reference proteome</keyword>
<name>A0AAW0K6F7_QUESU</name>
<dbReference type="PANTHER" id="PTHR33922">
    <property type="entry name" value="OS01G0888066 PROTEIN-RELATED"/>
    <property type="match status" value="1"/>
</dbReference>